<sequence length="224" mass="24800">MQVIIIAAGEGIRMRPLTLTLPKPLVSVGNKTLLDHIFLALPDEVTEAVIVVRYLANKIKNYCGVTFHGRSIIYAEGSSLGSAYSFLAAQPFIIEDRFLFINGDEFPDPEDIKNCLSYPVSILCFRPNDPWNHGVVTLRPDGTVEQITEKPVQPKSNLASLGVLVLSKKIFSYVPEKNDTTEFFFTSLVNQFLRDEDVVAVESKRGIGGISTVADVEKLNNLLL</sequence>
<dbReference type="InterPro" id="IPR005835">
    <property type="entry name" value="NTP_transferase_dom"/>
</dbReference>
<feature type="domain" description="Nucleotidyl transferase" evidence="3">
    <location>
        <begin position="3"/>
        <end position="199"/>
    </location>
</feature>
<dbReference type="GO" id="GO:0016779">
    <property type="term" value="F:nucleotidyltransferase activity"/>
    <property type="evidence" value="ECO:0007669"/>
    <property type="project" value="UniProtKB-KW"/>
</dbReference>
<dbReference type="EMBL" id="MFQH01000009">
    <property type="protein sequence ID" value="OGH78479.1"/>
    <property type="molecule type" value="Genomic_DNA"/>
</dbReference>
<evidence type="ECO:0000313" key="4">
    <source>
        <dbReference type="EMBL" id="OGH78479.1"/>
    </source>
</evidence>
<name>A0A1F6N3I9_9BACT</name>
<keyword evidence="2" id="KW-0548">Nucleotidyltransferase</keyword>
<dbReference type="PANTHER" id="PTHR43584">
    <property type="entry name" value="NUCLEOTIDYL TRANSFERASE"/>
    <property type="match status" value="1"/>
</dbReference>
<evidence type="ECO:0000259" key="3">
    <source>
        <dbReference type="Pfam" id="PF00483"/>
    </source>
</evidence>
<evidence type="ECO:0000313" key="5">
    <source>
        <dbReference type="Proteomes" id="UP000177040"/>
    </source>
</evidence>
<keyword evidence="1" id="KW-0808">Transferase</keyword>
<dbReference type="Gene3D" id="3.90.550.10">
    <property type="entry name" value="Spore Coat Polysaccharide Biosynthesis Protein SpsA, Chain A"/>
    <property type="match status" value="1"/>
</dbReference>
<dbReference type="Pfam" id="PF00483">
    <property type="entry name" value="NTP_transferase"/>
    <property type="match status" value="1"/>
</dbReference>
<dbReference type="Proteomes" id="UP000177040">
    <property type="component" value="Unassembled WGS sequence"/>
</dbReference>
<gene>
    <name evidence="4" type="ORF">A2983_03110</name>
</gene>
<organism evidence="4 5">
    <name type="scientific">Candidatus Magasanikbacteria bacterium RIFCSPLOWO2_01_FULL_40_15</name>
    <dbReference type="NCBI Taxonomy" id="1798686"/>
    <lineage>
        <taxon>Bacteria</taxon>
        <taxon>Candidatus Magasanikiibacteriota</taxon>
    </lineage>
</organism>
<reference evidence="4 5" key="1">
    <citation type="journal article" date="2016" name="Nat. Commun.">
        <title>Thousands of microbial genomes shed light on interconnected biogeochemical processes in an aquifer system.</title>
        <authorList>
            <person name="Anantharaman K."/>
            <person name="Brown C.T."/>
            <person name="Hug L.A."/>
            <person name="Sharon I."/>
            <person name="Castelle C.J."/>
            <person name="Probst A.J."/>
            <person name="Thomas B.C."/>
            <person name="Singh A."/>
            <person name="Wilkins M.J."/>
            <person name="Karaoz U."/>
            <person name="Brodie E.L."/>
            <person name="Williams K.H."/>
            <person name="Hubbard S.S."/>
            <person name="Banfield J.F."/>
        </authorList>
    </citation>
    <scope>NUCLEOTIDE SEQUENCE [LARGE SCALE GENOMIC DNA]</scope>
</reference>
<dbReference type="SUPFAM" id="SSF53448">
    <property type="entry name" value="Nucleotide-diphospho-sugar transferases"/>
    <property type="match status" value="1"/>
</dbReference>
<dbReference type="PANTHER" id="PTHR43584:SF8">
    <property type="entry name" value="N-ACETYLMURAMATE ALPHA-1-PHOSPHATE URIDYLYLTRANSFERASE"/>
    <property type="match status" value="1"/>
</dbReference>
<evidence type="ECO:0000256" key="2">
    <source>
        <dbReference type="ARBA" id="ARBA00022695"/>
    </source>
</evidence>
<comment type="caution">
    <text evidence="4">The sequence shown here is derived from an EMBL/GenBank/DDBJ whole genome shotgun (WGS) entry which is preliminary data.</text>
</comment>
<proteinExistence type="predicted"/>
<dbReference type="AlphaFoldDB" id="A0A1F6N3I9"/>
<dbReference type="InterPro" id="IPR050065">
    <property type="entry name" value="GlmU-like"/>
</dbReference>
<dbReference type="CDD" id="cd04181">
    <property type="entry name" value="NTP_transferase"/>
    <property type="match status" value="1"/>
</dbReference>
<protein>
    <recommendedName>
        <fullName evidence="3">Nucleotidyl transferase domain-containing protein</fullName>
    </recommendedName>
</protein>
<accession>A0A1F6N3I9</accession>
<evidence type="ECO:0000256" key="1">
    <source>
        <dbReference type="ARBA" id="ARBA00022679"/>
    </source>
</evidence>
<dbReference type="InterPro" id="IPR029044">
    <property type="entry name" value="Nucleotide-diphossugar_trans"/>
</dbReference>